<protein>
    <submittedName>
        <fullName evidence="1">Endoribonuclease L-PSP</fullName>
    </submittedName>
</protein>
<dbReference type="STRING" id="1486262.TM49_09115"/>
<dbReference type="Pfam" id="PF01042">
    <property type="entry name" value="Ribonuc_L-PSP"/>
    <property type="match status" value="1"/>
</dbReference>
<name>A0A0D5LPD7_MAREN</name>
<dbReference type="HOGENOM" id="CLU_100715_4_4_5"/>
<dbReference type="OrthoDB" id="9799840at2"/>
<dbReference type="Proteomes" id="UP000032611">
    <property type="component" value="Chromosome"/>
</dbReference>
<accession>A0A0D5LPD7</accession>
<evidence type="ECO:0000313" key="2">
    <source>
        <dbReference type="Proteomes" id="UP000032611"/>
    </source>
</evidence>
<evidence type="ECO:0000313" key="1">
    <source>
        <dbReference type="EMBL" id="AJY45810.1"/>
    </source>
</evidence>
<organism evidence="1 2">
    <name type="scientific">Martelella endophytica</name>
    <dbReference type="NCBI Taxonomy" id="1486262"/>
    <lineage>
        <taxon>Bacteria</taxon>
        <taxon>Pseudomonadati</taxon>
        <taxon>Pseudomonadota</taxon>
        <taxon>Alphaproteobacteria</taxon>
        <taxon>Hyphomicrobiales</taxon>
        <taxon>Aurantimonadaceae</taxon>
        <taxon>Martelella</taxon>
    </lineage>
</organism>
<dbReference type="PATRIC" id="fig|1486262.3.peg.1886"/>
<dbReference type="AlphaFoldDB" id="A0A0D5LPD7"/>
<dbReference type="SUPFAM" id="SSF55298">
    <property type="entry name" value="YjgF-like"/>
    <property type="match status" value="1"/>
</dbReference>
<reference evidence="1 2" key="1">
    <citation type="journal article" date="2015" name="Genome Announc.">
        <title>Complete genome sequence of Martelella endophytica YC6887, which has antifungal activity associated with a halophyte.</title>
        <authorList>
            <person name="Khan A."/>
            <person name="Khan H."/>
            <person name="Chung E.J."/>
            <person name="Hossain M.T."/>
            <person name="Chung Y.R."/>
        </authorList>
    </citation>
    <scope>NUCLEOTIDE SEQUENCE [LARGE SCALE GENOMIC DNA]</scope>
    <source>
        <strain evidence="1">YC6887</strain>
    </source>
</reference>
<dbReference type="KEGG" id="mey:TM49_09115"/>
<dbReference type="PANTHER" id="PTHR43857:SF1">
    <property type="entry name" value="YJGH FAMILY PROTEIN"/>
    <property type="match status" value="1"/>
</dbReference>
<dbReference type="PANTHER" id="PTHR43857">
    <property type="entry name" value="BLR7761 PROTEIN"/>
    <property type="match status" value="1"/>
</dbReference>
<keyword evidence="2" id="KW-1185">Reference proteome</keyword>
<gene>
    <name evidence="1" type="ORF">TM49_09115</name>
</gene>
<dbReference type="EMBL" id="CP010803">
    <property type="protein sequence ID" value="AJY45810.1"/>
    <property type="molecule type" value="Genomic_DNA"/>
</dbReference>
<dbReference type="RefSeq" id="WP_045680717.1">
    <property type="nucleotide sequence ID" value="NZ_CP010803.1"/>
</dbReference>
<dbReference type="InterPro" id="IPR006175">
    <property type="entry name" value="YjgF/YER057c/UK114"/>
</dbReference>
<proteinExistence type="predicted"/>
<sequence>MKKIINPAGLRRPFSNSSHGVYVPPGAGLLVISGQVGIGPDDVIPRSVKAQAELCFETIGKILAEAGMGFEDIIRVNGYVTMREDIPAYLEVRDRYVGDPMPVSTQLIVSGFTRAEFLVEVEVTAAKAA</sequence>
<dbReference type="InterPro" id="IPR035959">
    <property type="entry name" value="RutC-like_sf"/>
</dbReference>
<dbReference type="Gene3D" id="3.30.1330.40">
    <property type="entry name" value="RutC-like"/>
    <property type="match status" value="1"/>
</dbReference>